<evidence type="ECO:0000313" key="2">
    <source>
        <dbReference type="Proteomes" id="UP000824120"/>
    </source>
</evidence>
<accession>A0A9J5ZEK5</accession>
<dbReference type="AlphaFoldDB" id="A0A9J5ZEK5"/>
<comment type="caution">
    <text evidence="1">The sequence shown here is derived from an EMBL/GenBank/DDBJ whole genome shotgun (WGS) entry which is preliminary data.</text>
</comment>
<protein>
    <submittedName>
        <fullName evidence="1">Uncharacterized protein</fullName>
    </submittedName>
</protein>
<dbReference type="OrthoDB" id="1319144at2759"/>
<reference evidence="1 2" key="1">
    <citation type="submission" date="2020-09" db="EMBL/GenBank/DDBJ databases">
        <title>De no assembly of potato wild relative species, Solanum commersonii.</title>
        <authorList>
            <person name="Cho K."/>
        </authorList>
    </citation>
    <scope>NUCLEOTIDE SEQUENCE [LARGE SCALE GENOMIC DNA]</scope>
    <source>
        <strain evidence="1">LZ3.2</strain>
        <tissue evidence="1">Leaf</tissue>
    </source>
</reference>
<dbReference type="Proteomes" id="UP000824120">
    <property type="component" value="Chromosome 4"/>
</dbReference>
<sequence>MQRFWGVEQKNKYENFKSRPVVPGRVGTKWVEKDSVKAILEMVKQTKISIESTSLLLQDTGELKIHTLAVEHGLKILHDVVEKVFAFRRTQVQLRAVEGFER</sequence>
<gene>
    <name evidence="1" type="ORF">H5410_021656</name>
</gene>
<keyword evidence="2" id="KW-1185">Reference proteome</keyword>
<dbReference type="EMBL" id="JACXVP010000004">
    <property type="protein sequence ID" value="KAG5610375.1"/>
    <property type="molecule type" value="Genomic_DNA"/>
</dbReference>
<organism evidence="1 2">
    <name type="scientific">Solanum commersonii</name>
    <name type="common">Commerson's wild potato</name>
    <name type="synonym">Commerson's nightshade</name>
    <dbReference type="NCBI Taxonomy" id="4109"/>
    <lineage>
        <taxon>Eukaryota</taxon>
        <taxon>Viridiplantae</taxon>
        <taxon>Streptophyta</taxon>
        <taxon>Embryophyta</taxon>
        <taxon>Tracheophyta</taxon>
        <taxon>Spermatophyta</taxon>
        <taxon>Magnoliopsida</taxon>
        <taxon>eudicotyledons</taxon>
        <taxon>Gunneridae</taxon>
        <taxon>Pentapetalae</taxon>
        <taxon>asterids</taxon>
        <taxon>lamiids</taxon>
        <taxon>Solanales</taxon>
        <taxon>Solanaceae</taxon>
        <taxon>Solanoideae</taxon>
        <taxon>Solaneae</taxon>
        <taxon>Solanum</taxon>
    </lineage>
</organism>
<name>A0A9J5ZEK5_SOLCO</name>
<proteinExistence type="predicted"/>
<evidence type="ECO:0000313" key="1">
    <source>
        <dbReference type="EMBL" id="KAG5610375.1"/>
    </source>
</evidence>